<evidence type="ECO:0008006" key="4">
    <source>
        <dbReference type="Google" id="ProtNLM"/>
    </source>
</evidence>
<feature type="compositionally biased region" description="Basic and acidic residues" evidence="1">
    <location>
        <begin position="118"/>
        <end position="129"/>
    </location>
</feature>
<feature type="compositionally biased region" description="Acidic residues" evidence="1">
    <location>
        <begin position="105"/>
        <end position="117"/>
    </location>
</feature>
<dbReference type="SUPFAM" id="SSF53098">
    <property type="entry name" value="Ribonuclease H-like"/>
    <property type="match status" value="1"/>
</dbReference>
<gene>
    <name evidence="2" type="ORF">PSTG_15044</name>
</gene>
<proteinExistence type="predicted"/>
<evidence type="ECO:0000313" key="2">
    <source>
        <dbReference type="EMBL" id="KNE91523.1"/>
    </source>
</evidence>
<organism evidence="2 3">
    <name type="scientific">Puccinia striiformis f. sp. tritici PST-78</name>
    <dbReference type="NCBI Taxonomy" id="1165861"/>
    <lineage>
        <taxon>Eukaryota</taxon>
        <taxon>Fungi</taxon>
        <taxon>Dikarya</taxon>
        <taxon>Basidiomycota</taxon>
        <taxon>Pucciniomycotina</taxon>
        <taxon>Pucciniomycetes</taxon>
        <taxon>Pucciniales</taxon>
        <taxon>Pucciniaceae</taxon>
        <taxon>Puccinia</taxon>
    </lineage>
</organism>
<keyword evidence="3" id="KW-1185">Reference proteome</keyword>
<feature type="region of interest" description="Disordered" evidence="1">
    <location>
        <begin position="372"/>
        <end position="391"/>
    </location>
</feature>
<comment type="caution">
    <text evidence="2">The sequence shown here is derived from an EMBL/GenBank/DDBJ whole genome shotgun (WGS) entry which is preliminary data.</text>
</comment>
<accession>A0A0L0UWV8</accession>
<dbReference type="InterPro" id="IPR012337">
    <property type="entry name" value="RNaseH-like_sf"/>
</dbReference>
<dbReference type="EMBL" id="AJIL01000199">
    <property type="protein sequence ID" value="KNE91523.1"/>
    <property type="molecule type" value="Genomic_DNA"/>
</dbReference>
<dbReference type="Proteomes" id="UP000054564">
    <property type="component" value="Unassembled WGS sequence"/>
</dbReference>
<dbReference type="PANTHER" id="PTHR47501:SF5">
    <property type="entry name" value="HAT C-TERMINAL DIMERISATION DOMAIN-CONTAINING PROTEIN"/>
    <property type="match status" value="1"/>
</dbReference>
<feature type="compositionally biased region" description="Polar residues" evidence="1">
    <location>
        <begin position="380"/>
        <end position="391"/>
    </location>
</feature>
<dbReference type="PANTHER" id="PTHR47501">
    <property type="entry name" value="TRANSPOSASE-RELATED"/>
    <property type="match status" value="1"/>
</dbReference>
<evidence type="ECO:0000313" key="3">
    <source>
        <dbReference type="Proteomes" id="UP000054564"/>
    </source>
</evidence>
<protein>
    <recommendedName>
        <fullName evidence="4">hAT-like transposase RNase-H fold domain-containing protein</fullName>
    </recommendedName>
</protein>
<name>A0A0L0UWV8_9BASI</name>
<dbReference type="AlphaFoldDB" id="A0A0L0UWV8"/>
<sequence length="391" mass="43982">MASKLYELFDLNTNSSWDPATMHIRCICHKFALIVNAGLQALSLKKSPPGKTKQSVLGFFPVLGKLPKVAEEDKTECSYPDPDPDVQEVNQLEDIYEELEAEEAYESDYGNADDEELSHESESEGHPDNDAFEPENSIHPTSQSVPAHSGGSKHIKSAKLRDLTTQLDVVIKQITRSAAQRSLFKQTAKTMGIQCPPLIAGYGIRWNIKYKSHRRALLGQEVIDQILKDDQESVEYQFDNITFSASKWQDIQELNWELEVFVRLTQEMEGNHSSGAHVIPKYLELKEDLAEKLNAAHKSDALYPMYCAMTKQVSKYRDKAMACDTLVHPCFQITLFILVFGQDSLEVAQCNNLIQREFARIKETISSKAAEHLNPIPATQKKQATSSSTDS</sequence>
<feature type="region of interest" description="Disordered" evidence="1">
    <location>
        <begin position="105"/>
        <end position="157"/>
    </location>
</feature>
<reference evidence="3" key="1">
    <citation type="submission" date="2014-03" db="EMBL/GenBank/DDBJ databases">
        <title>The Genome Sequence of Puccinia striiformis f. sp. tritici PST-78.</title>
        <authorList>
            <consortium name="The Broad Institute Genome Sequencing Platform"/>
            <person name="Cuomo C."/>
            <person name="Hulbert S."/>
            <person name="Chen X."/>
            <person name="Walker B."/>
            <person name="Young S.K."/>
            <person name="Zeng Q."/>
            <person name="Gargeya S."/>
            <person name="Fitzgerald M."/>
            <person name="Haas B."/>
            <person name="Abouelleil A."/>
            <person name="Alvarado L."/>
            <person name="Arachchi H.M."/>
            <person name="Berlin A.M."/>
            <person name="Chapman S.B."/>
            <person name="Goldberg J."/>
            <person name="Griggs A."/>
            <person name="Gujja S."/>
            <person name="Hansen M."/>
            <person name="Howarth C."/>
            <person name="Imamovic A."/>
            <person name="Larimer J."/>
            <person name="McCowan C."/>
            <person name="Montmayeur A."/>
            <person name="Murphy C."/>
            <person name="Neiman D."/>
            <person name="Pearson M."/>
            <person name="Priest M."/>
            <person name="Roberts A."/>
            <person name="Saif S."/>
            <person name="Shea T."/>
            <person name="Sisk P."/>
            <person name="Sykes S."/>
            <person name="Wortman J."/>
            <person name="Nusbaum C."/>
            <person name="Birren B."/>
        </authorList>
    </citation>
    <scope>NUCLEOTIDE SEQUENCE [LARGE SCALE GENOMIC DNA]</scope>
    <source>
        <strain evidence="3">race PST-78</strain>
    </source>
</reference>
<evidence type="ECO:0000256" key="1">
    <source>
        <dbReference type="SAM" id="MobiDB-lite"/>
    </source>
</evidence>